<keyword evidence="19" id="KW-1185">Reference proteome</keyword>
<evidence type="ECO:0000256" key="9">
    <source>
        <dbReference type="ARBA" id="ARBA00023102"/>
    </source>
</evidence>
<dbReference type="PROSITE" id="PS00611">
    <property type="entry name" value="HISOL_DEHYDROGENASE"/>
    <property type="match status" value="1"/>
</dbReference>
<feature type="binding site" evidence="11 15">
    <location>
        <position position="417"/>
    </location>
    <ligand>
        <name>substrate</name>
    </ligand>
</feature>
<dbReference type="Pfam" id="PF00815">
    <property type="entry name" value="Histidinol_dh"/>
    <property type="match status" value="1"/>
</dbReference>
<dbReference type="OrthoDB" id="9805269at2"/>
<dbReference type="InterPro" id="IPR016161">
    <property type="entry name" value="Ald_DH/histidinol_DH"/>
</dbReference>
<evidence type="ECO:0000256" key="4">
    <source>
        <dbReference type="ARBA" id="ARBA00022605"/>
    </source>
</evidence>
<feature type="active site" description="Proton acceptor" evidence="11 13">
    <location>
        <position position="324"/>
    </location>
</feature>
<dbReference type="Proteomes" id="UP000018901">
    <property type="component" value="Chromosome"/>
</dbReference>
<proteinExistence type="inferred from homology"/>
<dbReference type="FunFam" id="1.20.5.1300:FF:000002">
    <property type="entry name" value="Histidinol dehydrogenase, chloroplastic"/>
    <property type="match status" value="1"/>
</dbReference>
<keyword evidence="5 11" id="KW-0479">Metal-binding</keyword>
<evidence type="ECO:0000256" key="3">
    <source>
        <dbReference type="ARBA" id="ARBA00012965"/>
    </source>
</evidence>
<dbReference type="InterPro" id="IPR012131">
    <property type="entry name" value="Hstdl_DH"/>
</dbReference>
<dbReference type="NCBIfam" id="TIGR00069">
    <property type="entry name" value="hisD"/>
    <property type="match status" value="1"/>
</dbReference>
<evidence type="ECO:0000256" key="12">
    <source>
        <dbReference type="PIRNR" id="PIRNR000099"/>
    </source>
</evidence>
<feature type="binding site" evidence="11 14">
    <location>
        <position position="211"/>
    </location>
    <ligand>
        <name>NAD(+)</name>
        <dbReference type="ChEBI" id="CHEBI:57540"/>
    </ligand>
</feature>
<comment type="pathway">
    <text evidence="1 11">Amino-acid biosynthesis; L-histidine biosynthesis; L-histidine from 5-phospho-alpha-D-ribose 1-diphosphate: step 9/9.</text>
</comment>
<dbReference type="PANTHER" id="PTHR21256">
    <property type="entry name" value="HISTIDINOL DEHYDROGENASE HDH"/>
    <property type="match status" value="1"/>
</dbReference>
<dbReference type="GO" id="GO:0000105">
    <property type="term" value="P:L-histidine biosynthetic process"/>
    <property type="evidence" value="ECO:0007669"/>
    <property type="project" value="UniProtKB-UniRule"/>
</dbReference>
<dbReference type="PRINTS" id="PR00083">
    <property type="entry name" value="HOLDHDRGNASE"/>
</dbReference>
<dbReference type="GO" id="GO:0051287">
    <property type="term" value="F:NAD binding"/>
    <property type="evidence" value="ECO:0007669"/>
    <property type="project" value="InterPro"/>
</dbReference>
<comment type="cofactor">
    <cofactor evidence="11 16">
        <name>Zn(2+)</name>
        <dbReference type="ChEBI" id="CHEBI:29105"/>
    </cofactor>
    <text evidence="11 16">Binds 1 zinc ion per subunit.</text>
</comment>
<dbReference type="EC" id="1.1.1.23" evidence="3 11"/>
<dbReference type="InterPro" id="IPR001692">
    <property type="entry name" value="Histidinol_DH_CS"/>
</dbReference>
<sequence>MAVKVYTNPRREAWSEILSRPRVDLSALSRSVTDILEAVRTEGDEALKRYERQFDGVELDALPVSSAEIEAAAAALPNELKSAIAQAIANIRKFHASQAIESHRVETSPGVWCWQKAVGIERVGLYVPGGTAPLFSTVLMLAVPARLAGCREVVMCTPPGRDGTVAPAILYAARETGVDRIFKLGGVQAIGAMAFGTASVPAVGKIFGPGNRYVMAAKQQVQTRGVAIDMPAGPSEVMIVADAGADPRFLAADFLSQAEHGPDSQSILVTASRELADRLPAEIERQATCLPRRELVEQSLSHSSIVCLDDEAEQLALVNAYAPEHLIVHRADAEAWAEGVVNAGSVFLGYYTPESAGDYASGTNHTLPTSGYARAYSGVNLDSFTRKITFQHISPEGLKNLGPVIETMASAEQLDAHRRAVAVRLQNLDK</sequence>
<dbReference type="FunFam" id="3.40.50.1980:FF:000026">
    <property type="entry name" value="Histidinol dehydrogenase"/>
    <property type="match status" value="1"/>
</dbReference>
<dbReference type="CDD" id="cd06572">
    <property type="entry name" value="Histidinol_dh"/>
    <property type="match status" value="1"/>
</dbReference>
<protein>
    <recommendedName>
        <fullName evidence="3 11">Histidinol dehydrogenase</fullName>
        <shortName evidence="11">HDH</shortName>
        <ecNumber evidence="3 11">1.1.1.23</ecNumber>
    </recommendedName>
</protein>
<reference evidence="18 19" key="1">
    <citation type="submission" date="2013-12" db="EMBL/GenBank/DDBJ databases">
        <authorList>
            <consortium name="DOE Joint Genome Institute"/>
            <person name="Eisen J."/>
            <person name="Huntemann M."/>
            <person name="Han J."/>
            <person name="Chen A."/>
            <person name="Kyrpides N."/>
            <person name="Mavromatis K."/>
            <person name="Markowitz V."/>
            <person name="Palaniappan K."/>
            <person name="Ivanova N."/>
            <person name="Schaumberg A."/>
            <person name="Pati A."/>
            <person name="Liolios K."/>
            <person name="Nordberg H.P."/>
            <person name="Cantor M.N."/>
            <person name="Hua S.X."/>
            <person name="Woyke T."/>
        </authorList>
    </citation>
    <scope>NUCLEOTIDE SEQUENCE [LARGE SCALE GENOMIC DNA]</scope>
    <source>
        <strain evidence="19">DSM 18177</strain>
    </source>
</reference>
<comment type="similarity">
    <text evidence="2 11 12 17">Belongs to the histidinol dehydrogenase family.</text>
</comment>
<feature type="binding site" evidence="11 15">
    <location>
        <position position="257"/>
    </location>
    <ligand>
        <name>substrate</name>
    </ligand>
</feature>
<dbReference type="KEGG" id="bvs:BARVI_11320"/>
<dbReference type="PATRIC" id="fig|880074.11.peg.2338"/>
<evidence type="ECO:0000256" key="7">
    <source>
        <dbReference type="ARBA" id="ARBA00023002"/>
    </source>
</evidence>
<evidence type="ECO:0000256" key="13">
    <source>
        <dbReference type="PIRSR" id="PIRSR000099-1"/>
    </source>
</evidence>
<evidence type="ECO:0000256" key="17">
    <source>
        <dbReference type="RuleBase" id="RU004175"/>
    </source>
</evidence>
<dbReference type="FunFam" id="3.40.50.1980:FF:000001">
    <property type="entry name" value="Histidinol dehydrogenase"/>
    <property type="match status" value="1"/>
</dbReference>
<name>W0EUN2_9BACT</name>
<feature type="binding site" evidence="11 16">
    <location>
        <position position="257"/>
    </location>
    <ligand>
        <name>Zn(2+)</name>
        <dbReference type="ChEBI" id="CHEBI:29105"/>
    </ligand>
</feature>
<feature type="binding site" evidence="11 15">
    <location>
        <position position="260"/>
    </location>
    <ligand>
        <name>substrate</name>
    </ligand>
</feature>
<dbReference type="SUPFAM" id="SSF53720">
    <property type="entry name" value="ALDH-like"/>
    <property type="match status" value="1"/>
</dbReference>
<evidence type="ECO:0000256" key="1">
    <source>
        <dbReference type="ARBA" id="ARBA00004940"/>
    </source>
</evidence>
<organism evidence="18 19">
    <name type="scientific">Barnesiella viscericola DSM 18177</name>
    <dbReference type="NCBI Taxonomy" id="880074"/>
    <lineage>
        <taxon>Bacteria</taxon>
        <taxon>Pseudomonadati</taxon>
        <taxon>Bacteroidota</taxon>
        <taxon>Bacteroidia</taxon>
        <taxon>Bacteroidales</taxon>
        <taxon>Barnesiellaceae</taxon>
        <taxon>Barnesiella</taxon>
    </lineage>
</organism>
<dbReference type="HAMAP" id="MF_01024">
    <property type="entry name" value="HisD"/>
    <property type="match status" value="1"/>
</dbReference>
<dbReference type="Gene3D" id="1.20.5.1300">
    <property type="match status" value="1"/>
</dbReference>
<dbReference type="GO" id="GO:0008270">
    <property type="term" value="F:zinc ion binding"/>
    <property type="evidence" value="ECO:0007669"/>
    <property type="project" value="UniProtKB-UniRule"/>
</dbReference>
<dbReference type="Gene3D" id="3.40.50.1980">
    <property type="entry name" value="Nitrogenase molybdenum iron protein domain"/>
    <property type="match status" value="2"/>
</dbReference>
<dbReference type="AlphaFoldDB" id="W0EUN2"/>
<dbReference type="GO" id="GO:0005829">
    <property type="term" value="C:cytosol"/>
    <property type="evidence" value="ECO:0007669"/>
    <property type="project" value="TreeGrafter"/>
</dbReference>
<dbReference type="STRING" id="880074.BARVI_11320"/>
<evidence type="ECO:0000256" key="14">
    <source>
        <dbReference type="PIRSR" id="PIRSR000099-2"/>
    </source>
</evidence>
<dbReference type="PANTHER" id="PTHR21256:SF2">
    <property type="entry name" value="HISTIDINE BIOSYNTHESIS TRIFUNCTIONAL PROTEIN"/>
    <property type="match status" value="1"/>
</dbReference>
<dbReference type="UniPathway" id="UPA00031">
    <property type="reaction ID" value="UER00014"/>
</dbReference>
<gene>
    <name evidence="11 18" type="primary">hisD</name>
    <name evidence="18" type="ORF">BARVI_11320</name>
</gene>
<keyword evidence="4 11" id="KW-0028">Amino-acid biosynthesis</keyword>
<dbReference type="EMBL" id="CP007034">
    <property type="protein sequence ID" value="AHF13238.1"/>
    <property type="molecule type" value="Genomic_DNA"/>
</dbReference>
<keyword evidence="8 11" id="KW-0520">NAD</keyword>
<evidence type="ECO:0000256" key="2">
    <source>
        <dbReference type="ARBA" id="ARBA00010178"/>
    </source>
</evidence>
<feature type="binding site" evidence="11 16">
    <location>
        <position position="358"/>
    </location>
    <ligand>
        <name>Zn(2+)</name>
        <dbReference type="ChEBI" id="CHEBI:29105"/>
    </ligand>
</feature>
<evidence type="ECO:0000256" key="16">
    <source>
        <dbReference type="PIRSR" id="PIRSR000099-4"/>
    </source>
</evidence>
<evidence type="ECO:0000256" key="11">
    <source>
        <dbReference type="HAMAP-Rule" id="MF_01024"/>
    </source>
</evidence>
<feature type="binding site" evidence="11 15">
    <location>
        <position position="235"/>
    </location>
    <ligand>
        <name>substrate</name>
    </ligand>
</feature>
<evidence type="ECO:0000256" key="5">
    <source>
        <dbReference type="ARBA" id="ARBA00022723"/>
    </source>
</evidence>
<feature type="binding site" evidence="11 16">
    <location>
        <position position="260"/>
    </location>
    <ligand>
        <name>Zn(2+)</name>
        <dbReference type="ChEBI" id="CHEBI:29105"/>
    </ligand>
</feature>
<keyword evidence="9 11" id="KW-0368">Histidine biosynthesis</keyword>
<dbReference type="InterPro" id="IPR022695">
    <property type="entry name" value="Histidinol_DH_monofunct"/>
</dbReference>
<feature type="binding site" evidence="11 15">
    <location>
        <position position="325"/>
    </location>
    <ligand>
        <name>substrate</name>
    </ligand>
</feature>
<dbReference type="HOGENOM" id="CLU_006732_3_0_10"/>
<dbReference type="GO" id="GO:0004399">
    <property type="term" value="F:histidinol dehydrogenase activity"/>
    <property type="evidence" value="ECO:0007669"/>
    <property type="project" value="UniProtKB-UniRule"/>
</dbReference>
<evidence type="ECO:0000256" key="10">
    <source>
        <dbReference type="ARBA" id="ARBA00049489"/>
    </source>
</evidence>
<feature type="binding site" evidence="11 15">
    <location>
        <position position="358"/>
    </location>
    <ligand>
        <name>substrate</name>
    </ligand>
</feature>
<feature type="binding site" evidence="11 16">
    <location>
        <position position="417"/>
    </location>
    <ligand>
        <name>Zn(2+)</name>
        <dbReference type="ChEBI" id="CHEBI:29105"/>
    </ligand>
</feature>
<keyword evidence="6 11" id="KW-0862">Zinc</keyword>
<comment type="catalytic activity">
    <reaction evidence="10 11">
        <text>L-histidinol + 2 NAD(+) + H2O = L-histidine + 2 NADH + 3 H(+)</text>
        <dbReference type="Rhea" id="RHEA:20641"/>
        <dbReference type="ChEBI" id="CHEBI:15377"/>
        <dbReference type="ChEBI" id="CHEBI:15378"/>
        <dbReference type="ChEBI" id="CHEBI:57540"/>
        <dbReference type="ChEBI" id="CHEBI:57595"/>
        <dbReference type="ChEBI" id="CHEBI:57699"/>
        <dbReference type="ChEBI" id="CHEBI:57945"/>
        <dbReference type="EC" id="1.1.1.23"/>
    </reaction>
</comment>
<evidence type="ECO:0000256" key="6">
    <source>
        <dbReference type="ARBA" id="ARBA00022833"/>
    </source>
</evidence>
<feature type="binding site" evidence="11 14">
    <location>
        <position position="188"/>
    </location>
    <ligand>
        <name>NAD(+)</name>
        <dbReference type="ChEBI" id="CHEBI:57540"/>
    </ligand>
</feature>
<feature type="binding site" evidence="11 14">
    <location>
        <position position="126"/>
    </location>
    <ligand>
        <name>NAD(+)</name>
        <dbReference type="ChEBI" id="CHEBI:57540"/>
    </ligand>
</feature>
<evidence type="ECO:0000313" key="19">
    <source>
        <dbReference type="Proteomes" id="UP000018901"/>
    </source>
</evidence>
<evidence type="ECO:0000256" key="15">
    <source>
        <dbReference type="PIRSR" id="PIRSR000099-3"/>
    </source>
</evidence>
<dbReference type="eggNOG" id="COG0141">
    <property type="taxonomic scope" value="Bacteria"/>
</dbReference>
<accession>W0EUN2</accession>
<comment type="function">
    <text evidence="11">Catalyzes the sequential NAD-dependent oxidations of L-histidinol to L-histidinaldehyde and then to L-histidine.</text>
</comment>
<keyword evidence="7 11" id="KW-0560">Oxidoreductase</keyword>
<evidence type="ECO:0000256" key="8">
    <source>
        <dbReference type="ARBA" id="ARBA00023027"/>
    </source>
</evidence>
<feature type="binding site" evidence="11 15">
    <location>
        <position position="412"/>
    </location>
    <ligand>
        <name>substrate</name>
    </ligand>
</feature>
<dbReference type="GeneID" id="90529978"/>
<dbReference type="PIRSF" id="PIRSF000099">
    <property type="entry name" value="Histidinol_dh"/>
    <property type="match status" value="1"/>
</dbReference>
<feature type="active site" description="Proton acceptor" evidence="11 13">
    <location>
        <position position="325"/>
    </location>
</feature>
<evidence type="ECO:0000313" key="18">
    <source>
        <dbReference type="EMBL" id="AHF13238.1"/>
    </source>
</evidence>
<dbReference type="RefSeq" id="WP_025279299.1">
    <property type="nucleotide sequence ID" value="NZ_CP007034.1"/>
</dbReference>